<evidence type="ECO:0000256" key="12">
    <source>
        <dbReference type="ARBA" id="ARBA00081141"/>
    </source>
</evidence>
<dbReference type="InterPro" id="IPR038135">
    <property type="entry name" value="Methylthiotransferase_N_sf"/>
</dbReference>
<dbReference type="PROSITE" id="PS51918">
    <property type="entry name" value="RADICAL_SAM"/>
    <property type="match status" value="1"/>
</dbReference>
<accession>A0A2H0TQA7</accession>
<dbReference type="Proteomes" id="UP000230154">
    <property type="component" value="Unassembled WGS sequence"/>
</dbReference>
<dbReference type="InterPro" id="IPR058240">
    <property type="entry name" value="rSAM_sf"/>
</dbReference>
<gene>
    <name evidence="15" type="primary">miaB</name>
    <name evidence="15" type="ORF">COU35_03405</name>
</gene>
<dbReference type="InterPro" id="IPR006638">
    <property type="entry name" value="Elp3/MiaA/NifB-like_rSAM"/>
</dbReference>
<dbReference type="GO" id="GO:0051539">
    <property type="term" value="F:4 iron, 4 sulfur cluster binding"/>
    <property type="evidence" value="ECO:0007669"/>
    <property type="project" value="UniProtKB-KW"/>
</dbReference>
<dbReference type="NCBIfam" id="TIGR01574">
    <property type="entry name" value="miaB-methiolase"/>
    <property type="match status" value="1"/>
</dbReference>
<sequence>MSQLPTPHQYQILTFGCQMNKNDSERLESIFRGMNMLPTDSSENADVIIMNSCSVRQKAEDKMYGMARNFAHLKKRKPNLIVGITGCMPGRDADGRMKKKLQGVDLFFPTQDMVFLPKWLGELNPSMRMMEDLDKDYLALRPTIQKKSQAFVTLQTGCNHFCTYCVVPFARGLERNRPLRHILDEANHLARGGCVEITLLGQIVNHYIAPDPRHWSTQNPYVQSDFARLLWEINQIDGIERIHWTAPHPIFMTDEVIDALTLPKQVNFLHLPVQSGSNAVLKRMNRRHTREMYIDLIATIREKIPHIALGTDIIVGFCGETKEQFEETVDLYKTCNFDISYTAQYSTRSGTLAKKIFHDDVSRDEKKRRWWVLQKIMEETVLKKNQLFVDSTVSVMVEECSAGWCTGNSNEMKRVRFKGDPPLVGSIVPVQIFKAEEWMLHGIKN</sequence>
<dbReference type="Gene3D" id="3.80.30.20">
    <property type="entry name" value="tm_1862 like domain"/>
    <property type="match status" value="1"/>
</dbReference>
<dbReference type="SUPFAM" id="SSF102114">
    <property type="entry name" value="Radical SAM enzymes"/>
    <property type="match status" value="1"/>
</dbReference>
<name>A0A2H0TQA7_9BACT</name>
<evidence type="ECO:0000256" key="3">
    <source>
        <dbReference type="ARBA" id="ARBA00022485"/>
    </source>
</evidence>
<dbReference type="GO" id="GO:0035597">
    <property type="term" value="F:tRNA-2-methylthio-N(6)-dimethylallyladenosine(37) synthase activity"/>
    <property type="evidence" value="ECO:0007669"/>
    <property type="project" value="UniProtKB-EC"/>
</dbReference>
<evidence type="ECO:0000256" key="6">
    <source>
        <dbReference type="ARBA" id="ARBA00022723"/>
    </source>
</evidence>
<dbReference type="InterPro" id="IPR020612">
    <property type="entry name" value="Methylthiotransferase_CS"/>
</dbReference>
<evidence type="ECO:0000313" key="16">
    <source>
        <dbReference type="Proteomes" id="UP000230154"/>
    </source>
</evidence>
<protein>
    <recommendedName>
        <fullName evidence="10">tRNA-2-methylthio-N(6)-dimethylallyladenosine synthase</fullName>
        <ecNumber evidence="9">2.8.4.3</ecNumber>
    </recommendedName>
    <alternativeName>
        <fullName evidence="12">(Dimethylallyl)adenosine tRNA methylthiotransferase MiaB</fullName>
    </alternativeName>
    <alternativeName>
        <fullName evidence="11">tRNA-i(6)A37 methylthiotransferase</fullName>
    </alternativeName>
</protein>
<feature type="domain" description="MTTase N-terminal" evidence="13">
    <location>
        <begin position="8"/>
        <end position="125"/>
    </location>
</feature>
<dbReference type="FunFam" id="3.40.50.12160:FF:000003">
    <property type="entry name" value="CDK5 regulatory subunit-associated protein 1"/>
    <property type="match status" value="1"/>
</dbReference>
<dbReference type="SFLD" id="SFLDG01061">
    <property type="entry name" value="methylthiotransferase"/>
    <property type="match status" value="1"/>
</dbReference>
<dbReference type="PANTHER" id="PTHR43020">
    <property type="entry name" value="CDK5 REGULATORY SUBUNIT-ASSOCIATED PROTEIN 1"/>
    <property type="match status" value="1"/>
</dbReference>
<dbReference type="NCBIfam" id="TIGR00089">
    <property type="entry name" value="MiaB/RimO family radical SAM methylthiotransferase"/>
    <property type="match status" value="1"/>
</dbReference>
<evidence type="ECO:0000259" key="13">
    <source>
        <dbReference type="PROSITE" id="PS51449"/>
    </source>
</evidence>
<dbReference type="SFLD" id="SFLDG01082">
    <property type="entry name" value="B12-binding_domain_containing"/>
    <property type="match status" value="1"/>
</dbReference>
<dbReference type="FunFam" id="3.80.30.20:FF:000001">
    <property type="entry name" value="tRNA-2-methylthio-N(6)-dimethylallyladenosine synthase 2"/>
    <property type="match status" value="1"/>
</dbReference>
<comment type="function">
    <text evidence="2">Catalyzes the methylthiolation of N6-(dimethylallyl)adenosine (i(6)A), leading to the formation of 2-methylthio-N6-(dimethylallyl)adenosine (ms(2)i(6)A) at position 37 in tRNAs that read codons beginning with uridine.</text>
</comment>
<dbReference type="EMBL" id="PFCB01000023">
    <property type="protein sequence ID" value="PIR74314.1"/>
    <property type="molecule type" value="Genomic_DNA"/>
</dbReference>
<keyword evidence="7" id="KW-0408">Iron</keyword>
<evidence type="ECO:0000256" key="1">
    <source>
        <dbReference type="ARBA" id="ARBA00001966"/>
    </source>
</evidence>
<keyword evidence="6" id="KW-0479">Metal-binding</keyword>
<dbReference type="Pfam" id="PF04055">
    <property type="entry name" value="Radical_SAM"/>
    <property type="match status" value="1"/>
</dbReference>
<evidence type="ECO:0000256" key="4">
    <source>
        <dbReference type="ARBA" id="ARBA00022679"/>
    </source>
</evidence>
<dbReference type="SMART" id="SM00729">
    <property type="entry name" value="Elp3"/>
    <property type="match status" value="1"/>
</dbReference>
<evidence type="ECO:0000256" key="7">
    <source>
        <dbReference type="ARBA" id="ARBA00023004"/>
    </source>
</evidence>
<organism evidence="15 16">
    <name type="scientific">Candidatus Magasanikbacteria bacterium CG10_big_fil_rev_8_21_14_0_10_47_10</name>
    <dbReference type="NCBI Taxonomy" id="1974652"/>
    <lineage>
        <taxon>Bacteria</taxon>
        <taxon>Candidatus Magasanikiibacteriota</taxon>
    </lineage>
</organism>
<proteinExistence type="predicted"/>
<dbReference type="PROSITE" id="PS01278">
    <property type="entry name" value="MTTASE_RADICAL"/>
    <property type="match status" value="1"/>
</dbReference>
<evidence type="ECO:0000256" key="11">
    <source>
        <dbReference type="ARBA" id="ARBA00080698"/>
    </source>
</evidence>
<comment type="cofactor">
    <cofactor evidence="1">
        <name>[4Fe-4S] cluster</name>
        <dbReference type="ChEBI" id="CHEBI:49883"/>
    </cofactor>
</comment>
<dbReference type="SFLD" id="SFLDS00029">
    <property type="entry name" value="Radical_SAM"/>
    <property type="match status" value="1"/>
</dbReference>
<evidence type="ECO:0000256" key="8">
    <source>
        <dbReference type="ARBA" id="ARBA00023014"/>
    </source>
</evidence>
<evidence type="ECO:0000256" key="5">
    <source>
        <dbReference type="ARBA" id="ARBA00022691"/>
    </source>
</evidence>
<dbReference type="GO" id="GO:0046872">
    <property type="term" value="F:metal ion binding"/>
    <property type="evidence" value="ECO:0007669"/>
    <property type="project" value="UniProtKB-KW"/>
</dbReference>
<dbReference type="PANTHER" id="PTHR43020:SF2">
    <property type="entry name" value="MITOCHONDRIAL TRNA METHYLTHIOTRANSFERASE CDK5RAP1"/>
    <property type="match status" value="1"/>
</dbReference>
<dbReference type="InterPro" id="IPR013848">
    <property type="entry name" value="Methylthiotransferase_N"/>
</dbReference>
<evidence type="ECO:0000256" key="2">
    <source>
        <dbReference type="ARBA" id="ARBA00003234"/>
    </source>
</evidence>
<reference evidence="16" key="1">
    <citation type="submission" date="2017-09" db="EMBL/GenBank/DDBJ databases">
        <title>Depth-based differentiation of microbial function through sediment-hosted aquifers and enrichment of novel symbionts in the deep terrestrial subsurface.</title>
        <authorList>
            <person name="Probst A.J."/>
            <person name="Ladd B."/>
            <person name="Jarett J.K."/>
            <person name="Geller-Mcgrath D.E."/>
            <person name="Sieber C.M.K."/>
            <person name="Emerson J.B."/>
            <person name="Anantharaman K."/>
            <person name="Thomas B.C."/>
            <person name="Malmstrom R."/>
            <person name="Stieglmeier M."/>
            <person name="Klingl A."/>
            <person name="Woyke T."/>
            <person name="Ryan C.M."/>
            <person name="Banfield J.F."/>
        </authorList>
    </citation>
    <scope>NUCLEOTIDE SEQUENCE [LARGE SCALE GENOMIC DNA]</scope>
</reference>
<evidence type="ECO:0000313" key="15">
    <source>
        <dbReference type="EMBL" id="PIR74314.1"/>
    </source>
</evidence>
<keyword evidence="4 15" id="KW-0808">Transferase</keyword>
<dbReference type="InterPro" id="IPR007197">
    <property type="entry name" value="rSAM"/>
</dbReference>
<dbReference type="Gene3D" id="3.40.50.12160">
    <property type="entry name" value="Methylthiotransferase, N-terminal domain"/>
    <property type="match status" value="1"/>
</dbReference>
<dbReference type="InterPro" id="IPR023404">
    <property type="entry name" value="rSAM_horseshoe"/>
</dbReference>
<keyword evidence="8" id="KW-0411">Iron-sulfur</keyword>
<dbReference type="GO" id="GO:0005829">
    <property type="term" value="C:cytosol"/>
    <property type="evidence" value="ECO:0007669"/>
    <property type="project" value="TreeGrafter"/>
</dbReference>
<feature type="domain" description="Radical SAM core" evidence="14">
    <location>
        <begin position="144"/>
        <end position="383"/>
    </location>
</feature>
<evidence type="ECO:0000256" key="10">
    <source>
        <dbReference type="ARBA" id="ARBA00068570"/>
    </source>
</evidence>
<dbReference type="EC" id="2.8.4.3" evidence="9"/>
<dbReference type="AlphaFoldDB" id="A0A2H0TQA7"/>
<comment type="caution">
    <text evidence="15">The sequence shown here is derived from an EMBL/GenBank/DDBJ whole genome shotgun (WGS) entry which is preliminary data.</text>
</comment>
<dbReference type="PROSITE" id="PS51449">
    <property type="entry name" value="MTTASE_N"/>
    <property type="match status" value="1"/>
</dbReference>
<dbReference type="Pfam" id="PF00919">
    <property type="entry name" value="UPF0004"/>
    <property type="match status" value="1"/>
</dbReference>
<dbReference type="CDD" id="cd01335">
    <property type="entry name" value="Radical_SAM"/>
    <property type="match status" value="1"/>
</dbReference>
<dbReference type="InterPro" id="IPR005839">
    <property type="entry name" value="Methylthiotransferase"/>
</dbReference>
<keyword evidence="3" id="KW-0004">4Fe-4S</keyword>
<evidence type="ECO:0000256" key="9">
    <source>
        <dbReference type="ARBA" id="ARBA00033765"/>
    </source>
</evidence>
<keyword evidence="5" id="KW-0949">S-adenosyl-L-methionine</keyword>
<evidence type="ECO:0000259" key="14">
    <source>
        <dbReference type="PROSITE" id="PS51918"/>
    </source>
</evidence>